<dbReference type="EMBL" id="SLWV01000001">
    <property type="protein sequence ID" value="TCO79805.1"/>
    <property type="molecule type" value="Genomic_DNA"/>
</dbReference>
<proteinExistence type="predicted"/>
<keyword evidence="2" id="KW-1185">Reference proteome</keyword>
<gene>
    <name evidence="1" type="ORF">EV214_10135</name>
</gene>
<protein>
    <submittedName>
        <fullName evidence="1">Uncharacterized protein</fullName>
    </submittedName>
</protein>
<name>A0A4R2LK95_9FIRM</name>
<accession>A0A4R2LK95</accession>
<sequence>MKQTTNIGKQSVEDIEKVWQLLIVTGIYENIQAKVNHKAIGLYTAYQGDFTKLFK</sequence>
<dbReference type="AlphaFoldDB" id="A0A4R2LK95"/>
<reference evidence="1 2" key="1">
    <citation type="submission" date="2019-03" db="EMBL/GenBank/DDBJ databases">
        <title>Genomic Encyclopedia of Type Strains, Phase IV (KMG-IV): sequencing the most valuable type-strain genomes for metagenomic binning, comparative biology and taxonomic classification.</title>
        <authorList>
            <person name="Goeker M."/>
        </authorList>
    </citation>
    <scope>NUCLEOTIDE SEQUENCE [LARGE SCALE GENOMIC DNA]</scope>
    <source>
        <strain evidence="1 2">DSM 102940</strain>
    </source>
</reference>
<dbReference type="Proteomes" id="UP000294919">
    <property type="component" value="Unassembled WGS sequence"/>
</dbReference>
<evidence type="ECO:0000313" key="1">
    <source>
        <dbReference type="EMBL" id="TCO79805.1"/>
    </source>
</evidence>
<dbReference type="RefSeq" id="WP_243116512.1">
    <property type="nucleotide sequence ID" value="NZ_SLWV01000001.1"/>
</dbReference>
<evidence type="ECO:0000313" key="2">
    <source>
        <dbReference type="Proteomes" id="UP000294919"/>
    </source>
</evidence>
<comment type="caution">
    <text evidence="1">The sequence shown here is derived from an EMBL/GenBank/DDBJ whole genome shotgun (WGS) entry which is preliminary data.</text>
</comment>
<organism evidence="1 2">
    <name type="scientific">Marinisporobacter balticus</name>
    <dbReference type="NCBI Taxonomy" id="2018667"/>
    <lineage>
        <taxon>Bacteria</taxon>
        <taxon>Bacillati</taxon>
        <taxon>Bacillota</taxon>
        <taxon>Clostridia</taxon>
        <taxon>Peptostreptococcales</taxon>
        <taxon>Thermotaleaceae</taxon>
        <taxon>Marinisporobacter</taxon>
    </lineage>
</organism>